<dbReference type="Proteomes" id="UP000326202">
    <property type="component" value="Chromosome"/>
</dbReference>
<dbReference type="KEGG" id="htq:FRZ44_49300"/>
<dbReference type="OrthoDB" id="7855510at2"/>
<keyword evidence="1" id="KW-0812">Transmembrane</keyword>
<gene>
    <name evidence="2" type="ORF">FRZ44_49300</name>
</gene>
<evidence type="ECO:0008006" key="4">
    <source>
        <dbReference type="Google" id="ProtNLM"/>
    </source>
</evidence>
<keyword evidence="1" id="KW-0472">Membrane</keyword>
<keyword evidence="3" id="KW-1185">Reference proteome</keyword>
<keyword evidence="1" id="KW-1133">Transmembrane helix</keyword>
<feature type="transmembrane region" description="Helical" evidence="1">
    <location>
        <begin position="90"/>
        <end position="109"/>
    </location>
</feature>
<reference evidence="2 3" key="1">
    <citation type="submission" date="2019-08" db="EMBL/GenBank/DDBJ databases">
        <title>Hyperibacter terrae gen. nov., sp. nov. and Hyperibacter viscosus sp. nov., two new members in the family Rhodospirillaceae isolated from the rhizosphere of Hypericum perforatum.</title>
        <authorList>
            <person name="Noviana Z."/>
        </authorList>
    </citation>
    <scope>NUCLEOTIDE SEQUENCE [LARGE SCALE GENOMIC DNA]</scope>
    <source>
        <strain evidence="2 3">R5913</strain>
    </source>
</reference>
<dbReference type="EMBL" id="CP042906">
    <property type="protein sequence ID" value="QEX19615.1"/>
    <property type="molecule type" value="Genomic_DNA"/>
</dbReference>
<name>A0A5J6MSF4_9PROT</name>
<evidence type="ECO:0000313" key="3">
    <source>
        <dbReference type="Proteomes" id="UP000326202"/>
    </source>
</evidence>
<dbReference type="InterPro" id="IPR008407">
    <property type="entry name" value="Brnchd-chn_aa_trnsp_AzlD"/>
</dbReference>
<accession>A0A5J6MSF4</accession>
<organism evidence="2 3">
    <name type="scientific">Hypericibacter terrae</name>
    <dbReference type="NCBI Taxonomy" id="2602015"/>
    <lineage>
        <taxon>Bacteria</taxon>
        <taxon>Pseudomonadati</taxon>
        <taxon>Pseudomonadota</taxon>
        <taxon>Alphaproteobacteria</taxon>
        <taxon>Rhodospirillales</taxon>
        <taxon>Dongiaceae</taxon>
        <taxon>Hypericibacter</taxon>
    </lineage>
</organism>
<dbReference type="RefSeq" id="WP_151179669.1">
    <property type="nucleotide sequence ID" value="NZ_CP042906.1"/>
</dbReference>
<protein>
    <recommendedName>
        <fullName evidence="4">Branched-chain amino acid transport</fullName>
    </recommendedName>
</protein>
<proteinExistence type="predicted"/>
<dbReference type="AlphaFoldDB" id="A0A5J6MSF4"/>
<dbReference type="Pfam" id="PF05437">
    <property type="entry name" value="AzlD"/>
    <property type="match status" value="1"/>
</dbReference>
<evidence type="ECO:0000256" key="1">
    <source>
        <dbReference type="SAM" id="Phobius"/>
    </source>
</evidence>
<evidence type="ECO:0000313" key="2">
    <source>
        <dbReference type="EMBL" id="QEX19615.1"/>
    </source>
</evidence>
<feature type="transmembrane region" description="Helical" evidence="1">
    <location>
        <begin position="40"/>
        <end position="63"/>
    </location>
</feature>
<sequence>MSDNAIWLLIAGAFVVTYMWRGLGVALGGGLSLDGPLFRWIAAVAYAMLAGLIARMILLPLGALSATPIAERLLAAGIALAVFYFSRRNMLLAVFSGAAALVLLQLIGLS</sequence>
<feature type="transmembrane region" description="Helical" evidence="1">
    <location>
        <begin position="6"/>
        <end position="28"/>
    </location>
</feature>
<feature type="transmembrane region" description="Helical" evidence="1">
    <location>
        <begin position="69"/>
        <end position="85"/>
    </location>
</feature>